<dbReference type="Pfam" id="PF00684">
    <property type="entry name" value="DnaJ_CXXCXGXG"/>
    <property type="match status" value="1"/>
</dbReference>
<dbReference type="GO" id="GO:0005524">
    <property type="term" value="F:ATP binding"/>
    <property type="evidence" value="ECO:0007669"/>
    <property type="project" value="InterPro"/>
</dbReference>
<proteinExistence type="inferred from homology"/>
<evidence type="ECO:0000256" key="4">
    <source>
        <dbReference type="ARBA" id="ARBA00022833"/>
    </source>
</evidence>
<dbReference type="OMA" id="MATDYYA"/>
<dbReference type="GO" id="GO:0006515">
    <property type="term" value="P:protein quality control for misfolded or incompletely synthesized proteins"/>
    <property type="evidence" value="ECO:0007669"/>
    <property type="project" value="EnsemblFungi"/>
</dbReference>
<gene>
    <name evidence="11" type="ORF">M427DRAFT_132162</name>
</gene>
<keyword evidence="2" id="KW-0677">Repeat</keyword>
<dbReference type="InterPro" id="IPR002939">
    <property type="entry name" value="DnaJ_C"/>
</dbReference>
<dbReference type="GO" id="GO:0051082">
    <property type="term" value="F:unfolded protein binding"/>
    <property type="evidence" value="ECO:0007669"/>
    <property type="project" value="EnsemblFungi"/>
</dbReference>
<sequence length="505" mass="53443">MTALTKDEQVETGRTKTGVEVLRLLIEDFHSPPTRAPKRDAYEILGVQRNAAASDIKKAYYALAKQYHPDTNKDEGAHEKFVEIQEAYEILSDEQKRAAYDQFGHSAFSGPGGDPSGGGFGGGFPGGFPGGGFPGGQQFTSDLFEQLFRGFGMGGAAGGRGGGMGMDMAGEDINAALRIGFMDAIKGVQRPLTFQSIIKCSTCSGSGLKTGQKLKACEGCGGTGRKVFVRGGFQMVSECPTCQGAGTIIPKDSRCTSCEGHGRVRDKRTVMVSIPAGIDDGMKVRLAGQGDAPLQGNGSPGDLYVSITVSPHPTFRREGNDIHLDVPLPFTTAILGGSIRIPTVDGDVELKVEPGTQPEARKRLTKRGAPIVGRSAMGDRGDQWVTLKVQVPKRLTSRQQELLKEWIAEDERALGDSGAPDDKSKGRATASGSSSASSGRTFSTSAPSGTTKTSTKKPSSDKQPKTNNDNGGNESATEEKEGPSGKHGFFQSASEWLRGKEKKDA</sequence>
<dbReference type="PANTHER" id="PTHR43096">
    <property type="entry name" value="DNAJ HOMOLOG 1, MITOCHONDRIAL-RELATED"/>
    <property type="match status" value="1"/>
</dbReference>
<evidence type="ECO:0000259" key="9">
    <source>
        <dbReference type="PROSITE" id="PS50076"/>
    </source>
</evidence>
<dbReference type="GO" id="GO:0009408">
    <property type="term" value="P:response to heat"/>
    <property type="evidence" value="ECO:0007669"/>
    <property type="project" value="EnsemblFungi"/>
</dbReference>
<dbReference type="InterPro" id="IPR001305">
    <property type="entry name" value="HSP_DnaJ_Cys-rich_dom"/>
</dbReference>
<dbReference type="GO" id="GO:0031072">
    <property type="term" value="F:heat shock protein binding"/>
    <property type="evidence" value="ECO:0007669"/>
    <property type="project" value="InterPro"/>
</dbReference>
<dbReference type="NCBIfam" id="NF008035">
    <property type="entry name" value="PRK10767.1"/>
    <property type="match status" value="1"/>
</dbReference>
<dbReference type="GO" id="GO:0006458">
    <property type="term" value="P:'de novo' protein folding"/>
    <property type="evidence" value="ECO:0007669"/>
    <property type="project" value="EnsemblFungi"/>
</dbReference>
<dbReference type="SUPFAM" id="SSF49493">
    <property type="entry name" value="HSP40/DnaJ peptide-binding domain"/>
    <property type="match status" value="2"/>
</dbReference>
<dbReference type="PRINTS" id="PR00625">
    <property type="entry name" value="JDOMAIN"/>
</dbReference>
<dbReference type="GO" id="GO:0042026">
    <property type="term" value="P:protein refolding"/>
    <property type="evidence" value="ECO:0007669"/>
    <property type="project" value="EnsemblFungi"/>
</dbReference>
<organism evidence="11 12">
    <name type="scientific">Gonapodya prolifera (strain JEL478)</name>
    <name type="common">Monoblepharis prolifera</name>
    <dbReference type="NCBI Taxonomy" id="1344416"/>
    <lineage>
        <taxon>Eukaryota</taxon>
        <taxon>Fungi</taxon>
        <taxon>Fungi incertae sedis</taxon>
        <taxon>Chytridiomycota</taxon>
        <taxon>Chytridiomycota incertae sedis</taxon>
        <taxon>Monoblepharidomycetes</taxon>
        <taxon>Monoblepharidales</taxon>
        <taxon>Gonapodyaceae</taxon>
        <taxon>Gonapodya</taxon>
    </lineage>
</organism>
<keyword evidence="5" id="KW-0143">Chaperone</keyword>
<dbReference type="Pfam" id="PF00226">
    <property type="entry name" value="DnaJ"/>
    <property type="match status" value="1"/>
</dbReference>
<dbReference type="Gene3D" id="2.10.230.10">
    <property type="entry name" value="Heat shock protein DnaJ, cysteine-rich domain"/>
    <property type="match status" value="1"/>
</dbReference>
<dbReference type="FunFam" id="2.60.260.20:FF:000005">
    <property type="entry name" value="Chaperone protein dnaJ 1, mitochondrial"/>
    <property type="match status" value="1"/>
</dbReference>
<feature type="zinc finger region" description="CR-type" evidence="7">
    <location>
        <begin position="187"/>
        <end position="267"/>
    </location>
</feature>
<dbReference type="GO" id="GO:0001671">
    <property type="term" value="F:ATPase activator activity"/>
    <property type="evidence" value="ECO:0007669"/>
    <property type="project" value="EnsemblFungi"/>
</dbReference>
<feature type="compositionally biased region" description="Basic and acidic residues" evidence="8">
    <location>
        <begin position="413"/>
        <end position="425"/>
    </location>
</feature>
<keyword evidence="12" id="KW-1185">Reference proteome</keyword>
<feature type="region of interest" description="Disordered" evidence="8">
    <location>
        <begin position="413"/>
        <end position="505"/>
    </location>
</feature>
<dbReference type="FunFam" id="2.10.230.10:FF:000001">
    <property type="entry name" value="DnaJ subfamily A member 2"/>
    <property type="match status" value="1"/>
</dbReference>
<feature type="compositionally biased region" description="Low complexity" evidence="8">
    <location>
        <begin position="427"/>
        <end position="457"/>
    </location>
</feature>
<dbReference type="CDD" id="cd10747">
    <property type="entry name" value="DnaJ_C"/>
    <property type="match status" value="1"/>
</dbReference>
<dbReference type="HAMAP" id="MF_01152">
    <property type="entry name" value="DnaJ"/>
    <property type="match status" value="1"/>
</dbReference>
<dbReference type="AlphaFoldDB" id="A0A139AQT1"/>
<accession>A0A139AQT1</accession>
<evidence type="ECO:0000256" key="1">
    <source>
        <dbReference type="ARBA" id="ARBA00022723"/>
    </source>
</evidence>
<dbReference type="SUPFAM" id="SSF46565">
    <property type="entry name" value="Chaperone J-domain"/>
    <property type="match status" value="1"/>
</dbReference>
<dbReference type="InterPro" id="IPR018253">
    <property type="entry name" value="DnaJ_domain_CS"/>
</dbReference>
<dbReference type="Gene3D" id="2.60.260.20">
    <property type="entry name" value="Urease metallochaperone UreE, N-terminal domain"/>
    <property type="match status" value="2"/>
</dbReference>
<dbReference type="SMART" id="SM00271">
    <property type="entry name" value="DnaJ"/>
    <property type="match status" value="1"/>
</dbReference>
<dbReference type="Pfam" id="PF01556">
    <property type="entry name" value="DnaJ_C"/>
    <property type="match status" value="1"/>
</dbReference>
<dbReference type="InterPro" id="IPR008971">
    <property type="entry name" value="HSP40/DnaJ_pept-bd"/>
</dbReference>
<keyword evidence="3 7" id="KW-0863">Zinc-finger</keyword>
<keyword evidence="1 7" id="KW-0479">Metal-binding</keyword>
<dbReference type="PROSITE" id="PS50076">
    <property type="entry name" value="DNAJ_2"/>
    <property type="match status" value="1"/>
</dbReference>
<evidence type="ECO:0000256" key="6">
    <source>
        <dbReference type="ARBA" id="ARBA00072890"/>
    </source>
</evidence>
<dbReference type="Gene3D" id="1.10.287.110">
    <property type="entry name" value="DnaJ domain"/>
    <property type="match status" value="1"/>
</dbReference>
<evidence type="ECO:0000259" key="10">
    <source>
        <dbReference type="PROSITE" id="PS51188"/>
    </source>
</evidence>
<feature type="region of interest" description="Disordered" evidence="8">
    <location>
        <begin position="354"/>
        <end position="377"/>
    </location>
</feature>
<dbReference type="PROSITE" id="PS00636">
    <property type="entry name" value="DNAJ_1"/>
    <property type="match status" value="1"/>
</dbReference>
<dbReference type="GO" id="GO:0005759">
    <property type="term" value="C:mitochondrial matrix"/>
    <property type="evidence" value="ECO:0007669"/>
    <property type="project" value="EnsemblFungi"/>
</dbReference>
<dbReference type="STRING" id="1344416.A0A139AQT1"/>
<dbReference type="PROSITE" id="PS51188">
    <property type="entry name" value="ZF_CR"/>
    <property type="match status" value="1"/>
</dbReference>
<evidence type="ECO:0000313" key="12">
    <source>
        <dbReference type="Proteomes" id="UP000070544"/>
    </source>
</evidence>
<evidence type="ECO:0000256" key="2">
    <source>
        <dbReference type="ARBA" id="ARBA00022737"/>
    </source>
</evidence>
<dbReference type="PANTHER" id="PTHR43096:SF52">
    <property type="entry name" value="DNAJ HOMOLOG 1, MITOCHONDRIAL-RELATED"/>
    <property type="match status" value="1"/>
</dbReference>
<evidence type="ECO:0000256" key="5">
    <source>
        <dbReference type="ARBA" id="ARBA00023186"/>
    </source>
</evidence>
<evidence type="ECO:0000256" key="7">
    <source>
        <dbReference type="PROSITE-ProRule" id="PRU00546"/>
    </source>
</evidence>
<feature type="region of interest" description="Disordered" evidence="8">
    <location>
        <begin position="104"/>
        <end position="126"/>
    </location>
</feature>
<dbReference type="InterPro" id="IPR001623">
    <property type="entry name" value="DnaJ_domain"/>
</dbReference>
<dbReference type="SUPFAM" id="SSF57938">
    <property type="entry name" value="DnaJ/Hsp40 cysteine-rich domain"/>
    <property type="match status" value="1"/>
</dbReference>
<dbReference type="CDD" id="cd10719">
    <property type="entry name" value="DnaJ_zf"/>
    <property type="match status" value="1"/>
</dbReference>
<dbReference type="InterPro" id="IPR036410">
    <property type="entry name" value="HSP_DnaJ_Cys-rich_dom_sf"/>
</dbReference>
<dbReference type="EMBL" id="KQ965739">
    <property type="protein sequence ID" value="KXS19117.1"/>
    <property type="molecule type" value="Genomic_DNA"/>
</dbReference>
<evidence type="ECO:0000256" key="8">
    <source>
        <dbReference type="SAM" id="MobiDB-lite"/>
    </source>
</evidence>
<reference evidence="11 12" key="1">
    <citation type="journal article" date="2015" name="Genome Biol. Evol.">
        <title>Phylogenomic analyses indicate that early fungi evolved digesting cell walls of algal ancestors of land plants.</title>
        <authorList>
            <person name="Chang Y."/>
            <person name="Wang S."/>
            <person name="Sekimoto S."/>
            <person name="Aerts A.L."/>
            <person name="Choi C."/>
            <person name="Clum A."/>
            <person name="LaButti K.M."/>
            <person name="Lindquist E.A."/>
            <person name="Yee Ngan C."/>
            <person name="Ohm R.A."/>
            <person name="Salamov A.A."/>
            <person name="Grigoriev I.V."/>
            <person name="Spatafora J.W."/>
            <person name="Berbee M.L."/>
        </authorList>
    </citation>
    <scope>NUCLEOTIDE SEQUENCE [LARGE SCALE GENOMIC DNA]</scope>
    <source>
        <strain evidence="11 12">JEL478</strain>
    </source>
</reference>
<evidence type="ECO:0000313" key="11">
    <source>
        <dbReference type="EMBL" id="KXS19117.1"/>
    </source>
</evidence>
<name>A0A139AQT1_GONPJ</name>
<feature type="domain" description="CR-type" evidence="10">
    <location>
        <begin position="187"/>
        <end position="267"/>
    </location>
</feature>
<feature type="compositionally biased region" description="Gly residues" evidence="8">
    <location>
        <begin position="110"/>
        <end position="126"/>
    </location>
</feature>
<dbReference type="InterPro" id="IPR036869">
    <property type="entry name" value="J_dom_sf"/>
</dbReference>
<evidence type="ECO:0000256" key="3">
    <source>
        <dbReference type="ARBA" id="ARBA00022771"/>
    </source>
</evidence>
<dbReference type="OrthoDB" id="10256793at2759"/>
<dbReference type="Proteomes" id="UP000070544">
    <property type="component" value="Unassembled WGS sequence"/>
</dbReference>
<dbReference type="GO" id="GO:0008270">
    <property type="term" value="F:zinc ion binding"/>
    <property type="evidence" value="ECO:0007669"/>
    <property type="project" value="UniProtKB-KW"/>
</dbReference>
<dbReference type="CDD" id="cd06257">
    <property type="entry name" value="DnaJ"/>
    <property type="match status" value="1"/>
</dbReference>
<protein>
    <recommendedName>
        <fullName evidence="6">DnaJ homolog 1, mitochondrial</fullName>
    </recommendedName>
</protein>
<keyword evidence="4 7" id="KW-0862">Zinc</keyword>
<feature type="domain" description="J" evidence="9">
    <location>
        <begin position="40"/>
        <end position="104"/>
    </location>
</feature>
<dbReference type="InterPro" id="IPR012724">
    <property type="entry name" value="DnaJ"/>
</dbReference>